<protein>
    <submittedName>
        <fullName evidence="1">Uncharacterized protein</fullName>
    </submittedName>
</protein>
<sequence length="25" mass="2989">MATRSNYSFLKRYHSISLRCATINR</sequence>
<dbReference type="AlphaFoldDB" id="A0A0A8Y677"/>
<organism evidence="1">
    <name type="scientific">Arundo donax</name>
    <name type="common">Giant reed</name>
    <name type="synonym">Donax arundinaceus</name>
    <dbReference type="NCBI Taxonomy" id="35708"/>
    <lineage>
        <taxon>Eukaryota</taxon>
        <taxon>Viridiplantae</taxon>
        <taxon>Streptophyta</taxon>
        <taxon>Embryophyta</taxon>
        <taxon>Tracheophyta</taxon>
        <taxon>Spermatophyta</taxon>
        <taxon>Magnoliopsida</taxon>
        <taxon>Liliopsida</taxon>
        <taxon>Poales</taxon>
        <taxon>Poaceae</taxon>
        <taxon>PACMAD clade</taxon>
        <taxon>Arundinoideae</taxon>
        <taxon>Arundineae</taxon>
        <taxon>Arundo</taxon>
    </lineage>
</organism>
<name>A0A0A8Y677_ARUDO</name>
<reference evidence="1" key="2">
    <citation type="journal article" date="2015" name="Data Brief">
        <title>Shoot transcriptome of the giant reed, Arundo donax.</title>
        <authorList>
            <person name="Barrero R.A."/>
            <person name="Guerrero F.D."/>
            <person name="Moolhuijzen P."/>
            <person name="Goolsby J.A."/>
            <person name="Tidwell J."/>
            <person name="Bellgard S.E."/>
            <person name="Bellgard M.I."/>
        </authorList>
    </citation>
    <scope>NUCLEOTIDE SEQUENCE</scope>
    <source>
        <tissue evidence="1">Shoot tissue taken approximately 20 cm above the soil surface</tissue>
    </source>
</reference>
<reference evidence="1" key="1">
    <citation type="submission" date="2014-09" db="EMBL/GenBank/DDBJ databases">
        <authorList>
            <person name="Magalhaes I.L.F."/>
            <person name="Oliveira U."/>
            <person name="Santos F.R."/>
            <person name="Vidigal T.H.D.A."/>
            <person name="Brescovit A.D."/>
            <person name="Santos A.J."/>
        </authorList>
    </citation>
    <scope>NUCLEOTIDE SEQUENCE</scope>
    <source>
        <tissue evidence="1">Shoot tissue taken approximately 20 cm above the soil surface</tissue>
    </source>
</reference>
<evidence type="ECO:0000313" key="1">
    <source>
        <dbReference type="EMBL" id="JAD20498.1"/>
    </source>
</evidence>
<accession>A0A0A8Y677</accession>
<proteinExistence type="predicted"/>
<dbReference type="EMBL" id="GBRH01277397">
    <property type="protein sequence ID" value="JAD20498.1"/>
    <property type="molecule type" value="Transcribed_RNA"/>
</dbReference>